<name>A0A1H5SNY9_9ACTN</name>
<dbReference type="Proteomes" id="UP000236723">
    <property type="component" value="Unassembled WGS sequence"/>
</dbReference>
<dbReference type="EMBL" id="FNVO01000001">
    <property type="protein sequence ID" value="SEF52323.1"/>
    <property type="molecule type" value="Genomic_DNA"/>
</dbReference>
<evidence type="ECO:0000313" key="4">
    <source>
        <dbReference type="Proteomes" id="UP000236723"/>
    </source>
</evidence>
<dbReference type="InterPro" id="IPR039448">
    <property type="entry name" value="Beta_helix"/>
</dbReference>
<accession>A0A1H5SNY9</accession>
<dbReference type="Pfam" id="PF13229">
    <property type="entry name" value="Beta_helix"/>
    <property type="match status" value="2"/>
</dbReference>
<dbReference type="SMART" id="SM00710">
    <property type="entry name" value="PbH1"/>
    <property type="match status" value="10"/>
</dbReference>
<dbReference type="SUPFAM" id="SSF51126">
    <property type="entry name" value="Pectin lyase-like"/>
    <property type="match status" value="1"/>
</dbReference>
<dbReference type="InterPro" id="IPR011050">
    <property type="entry name" value="Pectin_lyase_fold/virulence"/>
</dbReference>
<dbReference type="NCBIfam" id="TIGR03807">
    <property type="entry name" value="RR_fam_repeat"/>
    <property type="match status" value="1"/>
</dbReference>
<evidence type="ECO:0000313" key="3">
    <source>
        <dbReference type="EMBL" id="SEF52323.1"/>
    </source>
</evidence>
<gene>
    <name evidence="3" type="ORF">SAMN04489712_101301</name>
</gene>
<organism evidence="3 4">
    <name type="scientific">Thermomonospora echinospora</name>
    <dbReference type="NCBI Taxonomy" id="1992"/>
    <lineage>
        <taxon>Bacteria</taxon>
        <taxon>Bacillati</taxon>
        <taxon>Actinomycetota</taxon>
        <taxon>Actinomycetes</taxon>
        <taxon>Streptosporangiales</taxon>
        <taxon>Thermomonosporaceae</taxon>
        <taxon>Thermomonospora</taxon>
    </lineage>
</organism>
<reference evidence="4" key="1">
    <citation type="submission" date="2016-10" db="EMBL/GenBank/DDBJ databases">
        <authorList>
            <person name="Varghese N."/>
            <person name="Submissions S."/>
        </authorList>
    </citation>
    <scope>NUCLEOTIDE SEQUENCE [LARGE SCALE GENOMIC DNA]</scope>
    <source>
        <strain evidence="4">DSM 43163</strain>
    </source>
</reference>
<proteinExistence type="predicted"/>
<dbReference type="InterPro" id="IPR022444">
    <property type="entry name" value="Cofactor-bd_rpt"/>
</dbReference>
<dbReference type="AlphaFoldDB" id="A0A1H5SNY9"/>
<sequence>MGRVLVTLLVLGASGGGTYAYMAYLNGEEPMPAVDDVRPQDAQQQATLVDQEDLRVMQTRAVLTSALARGGPRAAQVRQPHIASSANGRTLVLTKRSKPYYVADLERYGQEDFEQQSDGSYLLGINVFVAPGAKLVLQSASGPLHLRMASVPGSFTSIVGVGASIRINGSAQNPVNITSWNPETGRSDTQVADGRAYIRAIGGELRMRHTHVSHLGFWSGRTGGIAITGSDRPNDSSELVPRAQWKPRRQIVQMPDGRRETTGGGLNTIEVTPARGGSANGFSIPSANLATGTIENTTITGNAYGVFITGSNQTQIVDTVVRDSLVHGVLMHRFARNATIENTTVTGSRGDGFVLSRATEQVNITGCLAEGNGGNGFTLNGLPLAEGPSASGEAIEGFGDSSVISSTARDNGRYGIEVLGGVDLAVQTSRVVGGDMGIVVGGGARGVRVSGNELTGQRRQGIAVRDGVSGAQISGNIVRDTRTALFVRASNAVISGNTVRSATLHGVTLLGDTTGTQIVGNTLAGAGRSAIDQVRSDGQVTVRNNNTGGWQETAAFWTQVKRIAKPMNIIWAGVFLLVVVSALRSREIGPRIGRRRDVHPYELQRVLEERPAVVLERPEPAGAQPGERRDEFTGVGSR</sequence>
<evidence type="ECO:0000259" key="2">
    <source>
        <dbReference type="Pfam" id="PF13229"/>
    </source>
</evidence>
<keyword evidence="4" id="KW-1185">Reference proteome</keyword>
<feature type="domain" description="Right handed beta helix" evidence="2">
    <location>
        <begin position="399"/>
        <end position="546"/>
    </location>
</feature>
<feature type="domain" description="Right handed beta helix" evidence="2">
    <location>
        <begin position="277"/>
        <end position="379"/>
    </location>
</feature>
<feature type="region of interest" description="Disordered" evidence="1">
    <location>
        <begin position="614"/>
        <end position="638"/>
    </location>
</feature>
<dbReference type="Gene3D" id="2.160.20.10">
    <property type="entry name" value="Single-stranded right-handed beta-helix, Pectin lyase-like"/>
    <property type="match status" value="2"/>
</dbReference>
<evidence type="ECO:0000256" key="1">
    <source>
        <dbReference type="SAM" id="MobiDB-lite"/>
    </source>
</evidence>
<protein>
    <submittedName>
        <fullName evidence="3">Putative cofactor-binding repeat-containing protein</fullName>
    </submittedName>
</protein>
<dbReference type="InterPro" id="IPR012334">
    <property type="entry name" value="Pectin_lyas_fold"/>
</dbReference>
<dbReference type="InterPro" id="IPR006626">
    <property type="entry name" value="PbH1"/>
</dbReference>